<dbReference type="Pfam" id="PF01869">
    <property type="entry name" value="BcrAD_BadFG"/>
    <property type="match status" value="1"/>
</dbReference>
<dbReference type="PANTHER" id="PTHR43190:SF3">
    <property type="entry name" value="N-ACETYL-D-GLUCOSAMINE KINASE"/>
    <property type="match status" value="1"/>
</dbReference>
<dbReference type="AlphaFoldDB" id="A0A269ZBD5"/>
<reference evidence="3 6" key="1">
    <citation type="submission" date="2017-04" db="EMBL/GenBank/DDBJ databases">
        <title>Kefir bacterial isolates.</title>
        <authorList>
            <person name="Kim Y."/>
            <person name="Blasche S."/>
            <person name="Patil K.R."/>
        </authorList>
    </citation>
    <scope>NUCLEOTIDE SEQUENCE [LARGE SCALE GENOMIC DNA]</scope>
    <source>
        <strain evidence="3 6">OG2</strain>
    </source>
</reference>
<evidence type="ECO:0000313" key="4">
    <source>
        <dbReference type="EMBL" id="QPS34025.1"/>
    </source>
</evidence>
<evidence type="ECO:0000313" key="5">
    <source>
        <dbReference type="EMBL" id="VEW13649.1"/>
    </source>
</evidence>
<sequence>MRDCQAAELVLGIDVGGTGSRVALAAAADRDADPAASPESADDPAAHPAVADTTRSDRLGEHTVLGTLTGPRVEIGPEGSSAPVVIRRLVSAARQAWPEQIPRVVGIGIGATGIASLTDDPAVLAQVIAAEADAPTAVTIDAVTAHLGALRGQGGAIAVLGTGAIAIAHPGADDHGVLTAQWSRVDGWGHLFGDRGGGAWLGRLALEAALRAHDKVDVRGAALLAAATGRFGQPSSWPATFYTRSDRAGLLAEFAADVATLARLDDPVAVDLLAEAGREAARSAVAAATAAGAQRVAVTGGLTQAGEALLEAFRAEAQHRRPDAAVVEAAGSPLDGALVLADHVAAGRVRAQAEVLWV</sequence>
<evidence type="ECO:0000313" key="6">
    <source>
        <dbReference type="Proteomes" id="UP000216867"/>
    </source>
</evidence>
<reference evidence="4 8" key="3">
    <citation type="submission" date="2020-12" db="EMBL/GenBank/DDBJ databases">
        <title>FDA dAtabase for Regulatory Grade micrObial Sequences (FDA-ARGOS): Supporting development and validation of Infectious Disease Dx tests.</title>
        <authorList>
            <person name="Sproer C."/>
            <person name="Gronow S."/>
            <person name="Severitt S."/>
            <person name="Schroder I."/>
            <person name="Tallon L."/>
            <person name="Sadzewicz L."/>
            <person name="Zhao X."/>
            <person name="Boylan J."/>
            <person name="Ott S."/>
            <person name="Bowen H."/>
            <person name="Vavikolanu K."/>
            <person name="Mehta A."/>
            <person name="Aluvathingal J."/>
            <person name="Nadendla S."/>
            <person name="Lowell S."/>
            <person name="Myers T."/>
            <person name="Yan Y."/>
            <person name="Sichtig H."/>
        </authorList>
    </citation>
    <scope>NUCLEOTIDE SEQUENCE [LARGE SCALE GENOMIC DNA]</scope>
    <source>
        <strain evidence="4 8">FDAARGOS_902</strain>
    </source>
</reference>
<dbReference type="Gene3D" id="3.30.420.40">
    <property type="match status" value="2"/>
</dbReference>
<evidence type="ECO:0000256" key="1">
    <source>
        <dbReference type="SAM" id="MobiDB-lite"/>
    </source>
</evidence>
<organism evidence="3 6">
    <name type="scientific">Brevibacterium casei</name>
    <dbReference type="NCBI Taxonomy" id="33889"/>
    <lineage>
        <taxon>Bacteria</taxon>
        <taxon>Bacillati</taxon>
        <taxon>Actinomycetota</taxon>
        <taxon>Actinomycetes</taxon>
        <taxon>Micrococcales</taxon>
        <taxon>Brevibacteriaceae</taxon>
        <taxon>Brevibacterium</taxon>
    </lineage>
</organism>
<feature type="region of interest" description="Disordered" evidence="1">
    <location>
        <begin position="26"/>
        <end position="55"/>
    </location>
</feature>
<feature type="domain" description="ATPase BadF/BadG/BcrA/BcrD type" evidence="2">
    <location>
        <begin position="11"/>
        <end position="337"/>
    </location>
</feature>
<reference evidence="5 7" key="2">
    <citation type="submission" date="2019-02" db="EMBL/GenBank/DDBJ databases">
        <authorList>
            <consortium name="Pathogen Informatics"/>
        </authorList>
    </citation>
    <scope>NUCLEOTIDE SEQUENCE [LARGE SCALE GENOMIC DNA]</scope>
    <source>
        <strain evidence="5 7">3012STDY7078520</strain>
    </source>
</reference>
<dbReference type="RefSeq" id="WP_009380982.1">
    <property type="nucleotide sequence ID" value="NZ_CAACXN010000015.1"/>
</dbReference>
<evidence type="ECO:0000313" key="7">
    <source>
        <dbReference type="Proteomes" id="UP000386281"/>
    </source>
</evidence>
<evidence type="ECO:0000313" key="8">
    <source>
        <dbReference type="Proteomes" id="UP000594979"/>
    </source>
</evidence>
<dbReference type="Proteomes" id="UP000216867">
    <property type="component" value="Unassembled WGS sequence"/>
</dbReference>
<dbReference type="InterPro" id="IPR002731">
    <property type="entry name" value="ATPase_BadF"/>
</dbReference>
<dbReference type="EMBL" id="CP065682">
    <property type="protein sequence ID" value="QPS34025.1"/>
    <property type="molecule type" value="Genomic_DNA"/>
</dbReference>
<dbReference type="KEGG" id="bcau:I6G59_01385"/>
<dbReference type="EMBL" id="CAACXN010000015">
    <property type="protein sequence ID" value="VEW13649.1"/>
    <property type="molecule type" value="Genomic_DNA"/>
</dbReference>
<dbReference type="EMBL" id="NCWY01000009">
    <property type="protein sequence ID" value="PAK95065.1"/>
    <property type="molecule type" value="Genomic_DNA"/>
</dbReference>
<dbReference type="PANTHER" id="PTHR43190">
    <property type="entry name" value="N-ACETYL-D-GLUCOSAMINE KINASE"/>
    <property type="match status" value="1"/>
</dbReference>
<dbReference type="Proteomes" id="UP000386281">
    <property type="component" value="Unassembled WGS sequence"/>
</dbReference>
<proteinExistence type="predicted"/>
<dbReference type="SUPFAM" id="SSF53067">
    <property type="entry name" value="Actin-like ATPase domain"/>
    <property type="match status" value="1"/>
</dbReference>
<accession>A0A269ZBD5</accession>
<evidence type="ECO:0000313" key="3">
    <source>
        <dbReference type="EMBL" id="PAK95065.1"/>
    </source>
</evidence>
<evidence type="ECO:0000259" key="2">
    <source>
        <dbReference type="Pfam" id="PF01869"/>
    </source>
</evidence>
<protein>
    <submittedName>
        <fullName evidence="5">BadF/BadG/BcrA/BcrD ATPase family</fullName>
    </submittedName>
</protein>
<dbReference type="InterPro" id="IPR043129">
    <property type="entry name" value="ATPase_NBD"/>
</dbReference>
<dbReference type="Proteomes" id="UP000594979">
    <property type="component" value="Chromosome"/>
</dbReference>
<gene>
    <name evidence="3" type="ORF">B8X04_11270</name>
    <name evidence="4" type="ORF">I6G59_01385</name>
    <name evidence="5" type="ORF">NCTC12391_01887</name>
</gene>
<name>A0A269ZBD5_9MICO</name>
<dbReference type="InterPro" id="IPR052519">
    <property type="entry name" value="Euk-type_GlcNAc_Kinase"/>
</dbReference>